<gene>
    <name evidence="1" type="ORF">ACFFGN_20755</name>
</gene>
<evidence type="ECO:0000313" key="1">
    <source>
        <dbReference type="EMBL" id="MFC0626522.1"/>
    </source>
</evidence>
<comment type="caution">
    <text evidence="1">The sequence shown here is derived from an EMBL/GenBank/DDBJ whole genome shotgun (WGS) entry which is preliminary data.</text>
</comment>
<keyword evidence="2" id="KW-1185">Reference proteome</keyword>
<proteinExistence type="predicted"/>
<evidence type="ECO:0000313" key="2">
    <source>
        <dbReference type="Proteomes" id="UP001589890"/>
    </source>
</evidence>
<dbReference type="Proteomes" id="UP001589890">
    <property type="component" value="Unassembled WGS sequence"/>
</dbReference>
<dbReference type="EMBL" id="JBHLTC010000028">
    <property type="protein sequence ID" value="MFC0626522.1"/>
    <property type="molecule type" value="Genomic_DNA"/>
</dbReference>
<protein>
    <submittedName>
        <fullName evidence="1">Uncharacterized protein</fullName>
    </submittedName>
</protein>
<name>A0ABV6QS15_9ACTN</name>
<accession>A0ABV6QS15</accession>
<sequence>MLALTQRYPDDLDAPGCPWRSSPLLDDAVGDVLAVNIDFDRADEVAAYMGQLATEHNLVCYDPQEGTLIPPL</sequence>
<reference evidence="1 2" key="1">
    <citation type="submission" date="2024-09" db="EMBL/GenBank/DDBJ databases">
        <authorList>
            <person name="Sun Q."/>
            <person name="Mori K."/>
        </authorList>
    </citation>
    <scope>NUCLEOTIDE SEQUENCE [LARGE SCALE GENOMIC DNA]</scope>
    <source>
        <strain evidence="1 2">CGMCC 1.15906</strain>
    </source>
</reference>
<dbReference type="RefSeq" id="WP_380050198.1">
    <property type="nucleotide sequence ID" value="NZ_JBHLTC010000028.1"/>
</dbReference>
<organism evidence="1 2">
    <name type="scientific">Kribbella deserti</name>
    <dbReference type="NCBI Taxonomy" id="1926257"/>
    <lineage>
        <taxon>Bacteria</taxon>
        <taxon>Bacillati</taxon>
        <taxon>Actinomycetota</taxon>
        <taxon>Actinomycetes</taxon>
        <taxon>Propionibacteriales</taxon>
        <taxon>Kribbellaceae</taxon>
        <taxon>Kribbella</taxon>
    </lineage>
</organism>